<sequence length="138" mass="15836">MNKEFARVIQLSSVTHELLGRRIRLVGRVMKTDLVSPLIWLEDEGHHQLADISVVLASDNSNMELFRQPRCHVMVTGYIEQLEADEVIPPYSSIKPDLVVRALWVQSVPNLDIRAWRESVHAREELIERARRIGSSNS</sequence>
<protein>
    <submittedName>
        <fullName evidence="1">Uncharacterized protein</fullName>
    </submittedName>
</protein>
<organism evidence="1 2">
    <name type="scientific">Rhizoctonia solani</name>
    <dbReference type="NCBI Taxonomy" id="456999"/>
    <lineage>
        <taxon>Eukaryota</taxon>
        <taxon>Fungi</taxon>
        <taxon>Dikarya</taxon>
        <taxon>Basidiomycota</taxon>
        <taxon>Agaricomycotina</taxon>
        <taxon>Agaricomycetes</taxon>
        <taxon>Cantharellales</taxon>
        <taxon>Ceratobasidiaceae</taxon>
        <taxon>Rhizoctonia</taxon>
    </lineage>
</organism>
<evidence type="ECO:0000313" key="2">
    <source>
        <dbReference type="Proteomes" id="UP000663843"/>
    </source>
</evidence>
<evidence type="ECO:0000313" key="1">
    <source>
        <dbReference type="EMBL" id="CAE6416421.1"/>
    </source>
</evidence>
<comment type="caution">
    <text evidence="1">The sequence shown here is derived from an EMBL/GenBank/DDBJ whole genome shotgun (WGS) entry which is preliminary data.</text>
</comment>
<dbReference type="Proteomes" id="UP000663843">
    <property type="component" value="Unassembled WGS sequence"/>
</dbReference>
<dbReference type="EMBL" id="CAJMWT010001716">
    <property type="protein sequence ID" value="CAE6416421.1"/>
    <property type="molecule type" value="Genomic_DNA"/>
</dbReference>
<name>A0A8H2X3S3_9AGAM</name>
<proteinExistence type="predicted"/>
<reference evidence="1" key="1">
    <citation type="submission" date="2021-01" db="EMBL/GenBank/DDBJ databases">
        <authorList>
            <person name="Kaushik A."/>
        </authorList>
    </citation>
    <scope>NUCLEOTIDE SEQUENCE</scope>
    <source>
        <strain evidence="1">AG2-2IIIB</strain>
    </source>
</reference>
<gene>
    <name evidence="1" type="ORF">RDB_LOCUS49128</name>
</gene>
<accession>A0A8H2X3S3</accession>
<dbReference type="AlphaFoldDB" id="A0A8H2X3S3"/>